<dbReference type="EMBL" id="FTNK01000001">
    <property type="protein sequence ID" value="SIQ36600.1"/>
    <property type="molecule type" value="Genomic_DNA"/>
</dbReference>
<dbReference type="Proteomes" id="UP000186666">
    <property type="component" value="Unassembled WGS sequence"/>
</dbReference>
<evidence type="ECO:0000313" key="1">
    <source>
        <dbReference type="EMBL" id="SIQ36600.1"/>
    </source>
</evidence>
<name>A0ABY1JL03_9BACL</name>
<gene>
    <name evidence="1" type="ORF">SAMN05421578_101426</name>
</gene>
<evidence type="ECO:0000313" key="2">
    <source>
        <dbReference type="Proteomes" id="UP000186666"/>
    </source>
</evidence>
<protein>
    <submittedName>
        <fullName evidence="1">Uncharacterized protein</fullName>
    </submittedName>
</protein>
<keyword evidence="2" id="KW-1185">Reference proteome</keyword>
<sequence length="146" mass="15832">MASLDNIEGFKATITADKITTADGTQVVKGPWEIDFTITSGKQKIKDINLAIENEKLTVTKVSVSSIGVAIEGKTDDTNNALPKYIPEVKVIAADGKEIILNCSSTSTTKNGFQWLYNLDTKSNYAFLGDMDIKSVSIDGTTFDMK</sequence>
<comment type="caution">
    <text evidence="1">The sequence shown here is derived from an EMBL/GenBank/DDBJ whole genome shotgun (WGS) entry which is preliminary data.</text>
</comment>
<accession>A0ABY1JL03</accession>
<proteinExistence type="predicted"/>
<organism evidence="1 2">
    <name type="scientific">Paenibacillus macquariensis</name>
    <dbReference type="NCBI Taxonomy" id="948756"/>
    <lineage>
        <taxon>Bacteria</taxon>
        <taxon>Bacillati</taxon>
        <taxon>Bacillota</taxon>
        <taxon>Bacilli</taxon>
        <taxon>Bacillales</taxon>
        <taxon>Paenibacillaceae</taxon>
        <taxon>Paenibacillus</taxon>
    </lineage>
</organism>
<reference evidence="1 2" key="1">
    <citation type="submission" date="2017-01" db="EMBL/GenBank/DDBJ databases">
        <authorList>
            <person name="Varghese N."/>
            <person name="Submissions S."/>
        </authorList>
    </citation>
    <scope>NUCLEOTIDE SEQUENCE [LARGE SCALE GENOMIC DNA]</scope>
    <source>
        <strain evidence="1 2">ATCC 23464</strain>
    </source>
</reference>
<dbReference type="RefSeq" id="WP_068589656.1">
    <property type="nucleotide sequence ID" value="NZ_JARLKF010000005.1"/>
</dbReference>